<dbReference type="EMBL" id="KZ623729">
    <property type="protein sequence ID" value="PNS22127.1"/>
    <property type="molecule type" value="Genomic_DNA"/>
</dbReference>
<protein>
    <submittedName>
        <fullName evidence="1">Uncharacterized protein</fullName>
    </submittedName>
</protein>
<reference evidence="1" key="2">
    <citation type="submission" date="2017-07" db="EMBL/GenBank/DDBJ databases">
        <title>WGS assembly of Populus trichocarpa.</title>
        <authorList>
            <person name="Tuskan G."/>
            <person name="Difazio S."/>
            <person name="Jansson S."/>
            <person name="Bohlmann J."/>
            <person name="Grigoriev I."/>
            <person name="Hellsten U."/>
            <person name="Putnam N."/>
            <person name="Ralph S."/>
            <person name="Rombauts S."/>
            <person name="Salamov A."/>
            <person name="Schein J."/>
            <person name="Sterck L."/>
            <person name="Aerts A."/>
            <person name="Bhalerao R."/>
            <person name="Bhalerao R."/>
            <person name="Blaudez D."/>
            <person name="Boerjan W."/>
            <person name="Brun A."/>
            <person name="Brunner A."/>
            <person name="Busov V."/>
            <person name="Campbell M."/>
            <person name="Carlson J."/>
            <person name="Chalot M."/>
            <person name="Chapman J."/>
            <person name="Chen G."/>
            <person name="Cooper D."/>
            <person name="Coutinho P."/>
            <person name="Couturier J."/>
            <person name="Covert S."/>
            <person name="Cronk Q."/>
            <person name="Cunningham R."/>
            <person name="Davis J."/>
            <person name="Degroeve S."/>
            <person name="Dejardin A."/>
            <person name="Depamphilis C."/>
            <person name="Detter J."/>
            <person name="Dirks B."/>
            <person name="Dubchak I."/>
            <person name="Duplessis S."/>
            <person name="Ehlting J."/>
            <person name="Ellis B."/>
            <person name="Gendler K."/>
            <person name="Goodstein D."/>
            <person name="Gribskov M."/>
            <person name="Grimwood J."/>
            <person name="Groover A."/>
            <person name="Gunter L."/>
            <person name="Hamberger B."/>
            <person name="Heinze B."/>
            <person name="Helariutta Y."/>
            <person name="Henrissat B."/>
            <person name="Holligan D."/>
            <person name="Holt R."/>
            <person name="Huang W."/>
            <person name="Islam-Faridi N."/>
            <person name="Jones S."/>
            <person name="Jones-Rhoades M."/>
            <person name="Jorgensen R."/>
            <person name="Joshi C."/>
            <person name="Kangasjarvi J."/>
            <person name="Karlsson J."/>
            <person name="Kelleher C."/>
            <person name="Kirkpatrick R."/>
            <person name="Kirst M."/>
            <person name="Kohler A."/>
            <person name="Kalluri U."/>
            <person name="Larimer F."/>
            <person name="Leebens-Mack J."/>
            <person name="Leple J."/>
            <person name="Locascio P."/>
            <person name="Lou Y."/>
            <person name="Lucas S."/>
            <person name="Martin F."/>
            <person name="Montanini B."/>
            <person name="Napoli C."/>
            <person name="Nelson D."/>
            <person name="Nelson C."/>
            <person name="Nieminen K."/>
            <person name="Nilsson O."/>
            <person name="Pereda V."/>
            <person name="Peter G."/>
            <person name="Philippe R."/>
            <person name="Pilate G."/>
            <person name="Poliakov A."/>
            <person name="Razumovskaya J."/>
            <person name="Richardson P."/>
            <person name="Rinaldi C."/>
            <person name="Ritland K."/>
            <person name="Rouze P."/>
            <person name="Ryaboy D."/>
            <person name="Schmutz J."/>
            <person name="Schrader J."/>
            <person name="Segerman B."/>
            <person name="Shin H."/>
            <person name="Siddiqui A."/>
            <person name="Sterky F."/>
            <person name="Terry A."/>
            <person name="Tsai C."/>
            <person name="Uberbacher E."/>
            <person name="Unneberg P."/>
            <person name="Vahala J."/>
            <person name="Wall K."/>
            <person name="Wessler S."/>
            <person name="Yang G."/>
            <person name="Yin T."/>
            <person name="Douglas C."/>
            <person name="Marra M."/>
            <person name="Sandberg G."/>
            <person name="Van De Peer Y."/>
            <person name="Rokhsar D."/>
        </authorList>
    </citation>
    <scope>NUCLEOTIDE SEQUENCE</scope>
    <source>
        <strain evidence="1">Nisqually-1</strain>
    </source>
</reference>
<accession>A0A2K1R4B3</accession>
<dbReference type="InParanoid" id="A0A2K1R4B3"/>
<name>A0A2K1R4B3_POPTR</name>
<sequence length="232" mass="24748">MQDPLDLGVTAGQKRIGSWLSTQKNWVLTTDSLALGSHADLNKLGLAARPRASELGPPSGPNSLGSAQDPLALESVNFGSSCLDPLALSPDAKPKRIGYWRNTKDTLGRRPYPHLLGPALLMDLTAWGLVHGRKTHYIWVPKMDPLHLGVDDGPITCGSRRGPTCRSANIKQGVDMDLAGVQIQWNLDSIATKSTGHVDVEALAPGVCIQVLTGDPKELDIDAGPISLGSWI</sequence>
<evidence type="ECO:0000313" key="1">
    <source>
        <dbReference type="EMBL" id="PNS22127.1"/>
    </source>
</evidence>
<gene>
    <name evidence="1" type="ORF">POPTR_T170000</name>
</gene>
<dbReference type="AlphaFoldDB" id="A0A2K1R4B3"/>
<proteinExistence type="predicted"/>
<reference evidence="1" key="1">
    <citation type="journal article" date="2006" name="Science">
        <title>The genome of black cottonwood, Populus trichocarpa (Torr. &amp; Gray).</title>
        <authorList>
            <person name="Tuskan G.A."/>
            <person name="Difazio S."/>
            <person name="Jansson S."/>
            <person name="Bohlmann J."/>
            <person name="Grigoriev I."/>
            <person name="Hellsten U."/>
            <person name="Putnam N."/>
            <person name="Ralph S."/>
            <person name="Rombauts S."/>
            <person name="Salamov A."/>
            <person name="Schein J."/>
            <person name="Sterck L."/>
            <person name="Aerts A."/>
            <person name="Bhalerao R.R."/>
            <person name="Bhalerao R.P."/>
            <person name="Blaudez D."/>
            <person name="Boerjan W."/>
            <person name="Brun A."/>
            <person name="Brunner A."/>
            <person name="Busov V."/>
            <person name="Campbell M."/>
            <person name="Carlson J."/>
            <person name="Chalot M."/>
            <person name="Chapman J."/>
            <person name="Chen G.L."/>
            <person name="Cooper D."/>
            <person name="Coutinho P.M."/>
            <person name="Couturier J."/>
            <person name="Covert S."/>
            <person name="Cronk Q."/>
            <person name="Cunningham R."/>
            <person name="Davis J."/>
            <person name="Degroeve S."/>
            <person name="Dejardin A."/>
            <person name="Depamphilis C."/>
            <person name="Detter J."/>
            <person name="Dirks B."/>
            <person name="Dubchak I."/>
            <person name="Duplessis S."/>
            <person name="Ehlting J."/>
            <person name="Ellis B."/>
            <person name="Gendler K."/>
            <person name="Goodstein D."/>
            <person name="Gribskov M."/>
            <person name="Grimwood J."/>
            <person name="Groover A."/>
            <person name="Gunter L."/>
            <person name="Hamberger B."/>
            <person name="Heinze B."/>
            <person name="Helariutta Y."/>
            <person name="Henrissat B."/>
            <person name="Holligan D."/>
            <person name="Holt R."/>
            <person name="Huang W."/>
            <person name="Islam-Faridi N."/>
            <person name="Jones S."/>
            <person name="Jones-Rhoades M."/>
            <person name="Jorgensen R."/>
            <person name="Joshi C."/>
            <person name="Kangasjarvi J."/>
            <person name="Karlsson J."/>
            <person name="Kelleher C."/>
            <person name="Kirkpatrick R."/>
            <person name="Kirst M."/>
            <person name="Kohler A."/>
            <person name="Kalluri U."/>
            <person name="Larimer F."/>
            <person name="Leebens-Mack J."/>
            <person name="Leple J.C."/>
            <person name="Locascio P."/>
            <person name="Lou Y."/>
            <person name="Lucas S."/>
            <person name="Martin F."/>
            <person name="Montanini B."/>
            <person name="Napoli C."/>
            <person name="Nelson D.R."/>
            <person name="Nelson C."/>
            <person name="Nieminen K."/>
            <person name="Nilsson O."/>
            <person name="Pereda V."/>
            <person name="Peter G."/>
            <person name="Philippe R."/>
            <person name="Pilate G."/>
            <person name="Poliakov A."/>
            <person name="Razumovskaya J."/>
            <person name="Richardson P."/>
            <person name="Rinaldi C."/>
            <person name="Ritland K."/>
            <person name="Rouze P."/>
            <person name="Ryaboy D."/>
            <person name="Schmutz J."/>
            <person name="Schrader J."/>
            <person name="Segerman B."/>
            <person name="Shin H."/>
            <person name="Siddiqui A."/>
            <person name="Sterky F."/>
            <person name="Terry A."/>
            <person name="Tsai C.J."/>
            <person name="Uberbacher E."/>
            <person name="Unneberg P."/>
            <person name="Vahala J."/>
            <person name="Wall K."/>
            <person name="Wessler S."/>
            <person name="Yang G."/>
            <person name="Yin T."/>
            <person name="Douglas C."/>
            <person name="Marra M."/>
            <person name="Sandberg G."/>
            <person name="Van de Peer Y."/>
            <person name="Rokhsar D."/>
        </authorList>
    </citation>
    <scope>NUCLEOTIDE SEQUENCE [LARGE SCALE GENOMIC DNA]</scope>
    <source>
        <strain evidence="1">Nisqually-1</strain>
    </source>
</reference>
<organism evidence="1">
    <name type="scientific">Populus trichocarpa</name>
    <name type="common">Western balsam poplar</name>
    <name type="synonym">Populus balsamifera subsp. trichocarpa</name>
    <dbReference type="NCBI Taxonomy" id="3694"/>
    <lineage>
        <taxon>Eukaryota</taxon>
        <taxon>Viridiplantae</taxon>
        <taxon>Streptophyta</taxon>
        <taxon>Embryophyta</taxon>
        <taxon>Tracheophyta</taxon>
        <taxon>Spermatophyta</taxon>
        <taxon>Magnoliopsida</taxon>
        <taxon>eudicotyledons</taxon>
        <taxon>Gunneridae</taxon>
        <taxon>Pentapetalae</taxon>
        <taxon>rosids</taxon>
        <taxon>fabids</taxon>
        <taxon>Malpighiales</taxon>
        <taxon>Salicaceae</taxon>
        <taxon>Saliceae</taxon>
        <taxon>Populus</taxon>
    </lineage>
</organism>